<reference evidence="2 3" key="1">
    <citation type="submission" date="2020-07" db="EMBL/GenBank/DDBJ databases">
        <title>Comparative genomics of pyrophilous fungi reveals a link between fire events and developmental genes.</title>
        <authorList>
            <consortium name="DOE Joint Genome Institute"/>
            <person name="Steindorff A.S."/>
            <person name="Carver A."/>
            <person name="Calhoun S."/>
            <person name="Stillman K."/>
            <person name="Liu H."/>
            <person name="Lipzen A."/>
            <person name="Pangilinan J."/>
            <person name="Labutti K."/>
            <person name="Bruns T.D."/>
            <person name="Grigoriev I.V."/>
        </authorList>
    </citation>
    <scope>NUCLEOTIDE SEQUENCE [LARGE SCALE GENOMIC DNA]</scope>
    <source>
        <strain evidence="2 3">CBS 144469</strain>
    </source>
</reference>
<name>A0A8H6I5H4_9AGAR</name>
<dbReference type="SUPFAM" id="SSF52047">
    <property type="entry name" value="RNI-like"/>
    <property type="match status" value="1"/>
</dbReference>
<organism evidence="2 3">
    <name type="scientific">Ephemerocybe angulata</name>
    <dbReference type="NCBI Taxonomy" id="980116"/>
    <lineage>
        <taxon>Eukaryota</taxon>
        <taxon>Fungi</taxon>
        <taxon>Dikarya</taxon>
        <taxon>Basidiomycota</taxon>
        <taxon>Agaricomycotina</taxon>
        <taxon>Agaricomycetes</taxon>
        <taxon>Agaricomycetidae</taxon>
        <taxon>Agaricales</taxon>
        <taxon>Agaricineae</taxon>
        <taxon>Psathyrellaceae</taxon>
        <taxon>Ephemerocybe</taxon>
    </lineage>
</organism>
<accession>A0A8H6I5H4</accession>
<evidence type="ECO:0000256" key="1">
    <source>
        <dbReference type="SAM" id="Coils"/>
    </source>
</evidence>
<dbReference type="Proteomes" id="UP000521943">
    <property type="component" value="Unassembled WGS sequence"/>
</dbReference>
<proteinExistence type="predicted"/>
<gene>
    <name evidence="2" type="ORF">DFP72DRAFT_189755</name>
</gene>
<dbReference type="Gene3D" id="3.80.10.10">
    <property type="entry name" value="Ribonuclease Inhibitor"/>
    <property type="match status" value="1"/>
</dbReference>
<dbReference type="EMBL" id="JACGCI010000019">
    <property type="protein sequence ID" value="KAF6758262.1"/>
    <property type="molecule type" value="Genomic_DNA"/>
</dbReference>
<dbReference type="AlphaFoldDB" id="A0A8H6I5H4"/>
<sequence length="659" mass="75154">MDESAEHLARQRAELAQEQAELEAQLAEVNRKLIGARRNLGQIHNTRTNDISVLPAEVLVIIFETLHRSQTLNPIRNPTPDLATEERATPWIRSVQGVQGRDPPDNWKIPPTSVGHRAEIILSHVSNKWRVIALQTPSLWSVFSTYQDAAWNAVIISETKRLRTYLGRSGNHDLKLYFRFQRVVQPPTEADAMFWTLVKGLLNVALGHIGRWKHFTIFAPRQDPGVWDVALTLRHAFARLHAPKLERLVVMLAPSTLAAGRLTIEGGGWDAQILLGDGGESQVDPCPSLKHLKLDRVSLVGFRPPLRHITVLILEYGAMPIDANPSFLIDWNVLITGILRLPNLEAFSLCDDLMRLDTYPAGGTHWAEYRVDMPKLKDLRLSQAENSMSDAIEIYSSLYFLIRYITAPLLETLTLQGFNIDNTPWELVAEEWLHPTHIFPSLCSLTLIEVRVVNQDPITCAVFRQLAKLTRNVTMLVLSYRNQYLNESSIIAMLLRWSPWANSQIPLEELWPAALDVTFHFPPDLPGNGGVRRDYPWWMDLFYRWKKYMILSIPGECLTWVPIRSRWASRPVLPPSPDDKYDFAEHKAPNGLSVLVFPICSRNFPRSLPWPLLSGLFASDMFVDELALDPFHVVLPDQCLHHASQCFRILILLKKLFIR</sequence>
<evidence type="ECO:0000313" key="2">
    <source>
        <dbReference type="EMBL" id="KAF6758262.1"/>
    </source>
</evidence>
<feature type="coiled-coil region" evidence="1">
    <location>
        <begin position="1"/>
        <end position="39"/>
    </location>
</feature>
<evidence type="ECO:0008006" key="4">
    <source>
        <dbReference type="Google" id="ProtNLM"/>
    </source>
</evidence>
<comment type="caution">
    <text evidence="2">The sequence shown here is derived from an EMBL/GenBank/DDBJ whole genome shotgun (WGS) entry which is preliminary data.</text>
</comment>
<dbReference type="OrthoDB" id="3203373at2759"/>
<keyword evidence="1" id="KW-0175">Coiled coil</keyword>
<evidence type="ECO:0000313" key="3">
    <source>
        <dbReference type="Proteomes" id="UP000521943"/>
    </source>
</evidence>
<dbReference type="InterPro" id="IPR032675">
    <property type="entry name" value="LRR_dom_sf"/>
</dbReference>
<keyword evidence="3" id="KW-1185">Reference proteome</keyword>
<protein>
    <recommendedName>
        <fullName evidence="4">F-box domain-containing protein</fullName>
    </recommendedName>
</protein>